<feature type="non-terminal residue" evidence="18">
    <location>
        <position position="1"/>
    </location>
</feature>
<evidence type="ECO:0000256" key="6">
    <source>
        <dbReference type="ARBA" id="ARBA00022763"/>
    </source>
</evidence>
<dbReference type="GO" id="GO:0006281">
    <property type="term" value="P:DNA repair"/>
    <property type="evidence" value="ECO:0007669"/>
    <property type="project" value="UniProtKB-KW"/>
</dbReference>
<evidence type="ECO:0000256" key="4">
    <source>
        <dbReference type="ARBA" id="ARBA00022737"/>
    </source>
</evidence>
<keyword evidence="5" id="KW-0547">Nucleotide-binding</keyword>
<comment type="subcellular location">
    <subcellularLocation>
        <location evidence="1">Cytoplasm</location>
    </subcellularLocation>
</comment>
<keyword evidence="6" id="KW-0227">DNA damage</keyword>
<keyword evidence="8" id="KW-0863">Zinc-finger</keyword>
<evidence type="ECO:0000256" key="5">
    <source>
        <dbReference type="ARBA" id="ARBA00022741"/>
    </source>
</evidence>
<dbReference type="EMBL" id="WNUR01000216">
    <property type="protein sequence ID" value="MDZ7542512.1"/>
    <property type="molecule type" value="Genomic_DNA"/>
</dbReference>
<evidence type="ECO:0000256" key="9">
    <source>
        <dbReference type="ARBA" id="ARBA00022833"/>
    </source>
</evidence>
<feature type="non-terminal residue" evidence="18">
    <location>
        <position position="259"/>
    </location>
</feature>
<accession>A0AAW9KCG2</accession>
<dbReference type="PANTHER" id="PTHR43152">
    <property type="entry name" value="UVRABC SYSTEM PROTEIN A"/>
    <property type="match status" value="1"/>
</dbReference>
<dbReference type="PANTHER" id="PTHR43152:SF3">
    <property type="entry name" value="UVRABC SYSTEM PROTEIN A"/>
    <property type="match status" value="1"/>
</dbReference>
<comment type="caution">
    <text evidence="18">The sequence shown here is derived from an EMBL/GenBank/DDBJ whole genome shotgun (WGS) entry which is preliminary data.</text>
</comment>
<evidence type="ECO:0000313" key="19">
    <source>
        <dbReference type="Proteomes" id="UP001288944"/>
    </source>
</evidence>
<name>A0AAW9KCG2_CLOPF</name>
<proteinExistence type="inferred from homology"/>
<dbReference type="SUPFAM" id="SSF52540">
    <property type="entry name" value="P-loop containing nucleoside triphosphate hydrolases"/>
    <property type="match status" value="1"/>
</dbReference>
<keyword evidence="9" id="KW-0862">Zinc</keyword>
<evidence type="ECO:0000256" key="3">
    <source>
        <dbReference type="ARBA" id="ARBA00022723"/>
    </source>
</evidence>
<dbReference type="Proteomes" id="UP001288944">
    <property type="component" value="Unassembled WGS sequence"/>
</dbReference>
<comment type="similarity">
    <text evidence="14">Belongs to the ABC transporter superfamily. UvrA family.</text>
</comment>
<keyword evidence="11" id="KW-0267">Excision nuclease</keyword>
<evidence type="ECO:0000256" key="1">
    <source>
        <dbReference type="ARBA" id="ARBA00004496"/>
    </source>
</evidence>
<keyword evidence="7" id="KW-0228">DNA excision</keyword>
<evidence type="ECO:0000256" key="7">
    <source>
        <dbReference type="ARBA" id="ARBA00022769"/>
    </source>
</evidence>
<evidence type="ECO:0000256" key="16">
    <source>
        <dbReference type="ARBA" id="ARBA00042156"/>
    </source>
</evidence>
<sequence length="259" mass="29336">NSPFGKCDCCDGLGTLIELDEDLIIPNKDLSILEGAIATWGEGRLKEDSWTYAILKALSEEYDIDLGRPVKELSKRELDLILYGTDGKKMKVIYTREGVKSQYSYAYDGEINSLKRRYRETNSDVIKSEIEQYMSNNHCPKCKGARLKKEALAVRVGEKNIHEFTKLSIKEELEYIDSLIFSEKDKIISDQIVKEIKSRLKFLIDVGLDYLSLARNSGTLSGGESQRIRLATQIGSALMGVLYILDEPSIGLHQRDNDR</sequence>
<keyword evidence="13" id="KW-0234">DNA repair</keyword>
<dbReference type="GO" id="GO:0003677">
    <property type="term" value="F:DNA binding"/>
    <property type="evidence" value="ECO:0007669"/>
    <property type="project" value="UniProtKB-KW"/>
</dbReference>
<keyword evidence="4" id="KW-0677">Repeat</keyword>
<evidence type="ECO:0000259" key="17">
    <source>
        <dbReference type="Pfam" id="PF17755"/>
    </source>
</evidence>
<dbReference type="GO" id="GO:0008270">
    <property type="term" value="F:zinc ion binding"/>
    <property type="evidence" value="ECO:0007669"/>
    <property type="project" value="UniProtKB-KW"/>
</dbReference>
<reference evidence="18" key="1">
    <citation type="submission" date="2019-11" db="EMBL/GenBank/DDBJ databases">
        <title>Characterization of Clostridium perfringens isolates from swine manure treated agricultural soils.</title>
        <authorList>
            <person name="Wushke S.T."/>
        </authorList>
    </citation>
    <scope>NUCLEOTIDE SEQUENCE</scope>
    <source>
        <strain evidence="18">X62</strain>
    </source>
</reference>
<dbReference type="InterPro" id="IPR027417">
    <property type="entry name" value="P-loop_NTPase"/>
</dbReference>
<dbReference type="GO" id="GO:0005737">
    <property type="term" value="C:cytoplasm"/>
    <property type="evidence" value="ECO:0007669"/>
    <property type="project" value="UniProtKB-SubCell"/>
</dbReference>
<protein>
    <recommendedName>
        <fullName evidence="15">UvrABC system protein A</fullName>
    </recommendedName>
    <alternativeName>
        <fullName evidence="16">Excinuclease ABC subunit A</fullName>
    </alternativeName>
</protein>
<dbReference type="InterPro" id="IPR041552">
    <property type="entry name" value="UvrA_DNA-bd"/>
</dbReference>
<dbReference type="AlphaFoldDB" id="A0AAW9KCG2"/>
<feature type="domain" description="UvrA DNA-binding" evidence="17">
    <location>
        <begin position="20"/>
        <end position="132"/>
    </location>
</feature>
<dbReference type="Gene3D" id="1.10.8.280">
    <property type="entry name" value="ABC transporter ATPase domain-like"/>
    <property type="match status" value="1"/>
</dbReference>
<evidence type="ECO:0000256" key="14">
    <source>
        <dbReference type="ARBA" id="ARBA00038000"/>
    </source>
</evidence>
<keyword evidence="10" id="KW-0067">ATP-binding</keyword>
<keyword evidence="12" id="KW-0238">DNA-binding</keyword>
<keyword evidence="3" id="KW-0479">Metal-binding</keyword>
<dbReference type="GO" id="GO:0005524">
    <property type="term" value="F:ATP binding"/>
    <property type="evidence" value="ECO:0007669"/>
    <property type="project" value="UniProtKB-KW"/>
</dbReference>
<evidence type="ECO:0000256" key="15">
    <source>
        <dbReference type="ARBA" id="ARBA00039316"/>
    </source>
</evidence>
<gene>
    <name evidence="18" type="ORF">GNF83_15115</name>
</gene>
<evidence type="ECO:0000256" key="2">
    <source>
        <dbReference type="ARBA" id="ARBA00022490"/>
    </source>
</evidence>
<evidence type="ECO:0000256" key="12">
    <source>
        <dbReference type="ARBA" id="ARBA00023125"/>
    </source>
</evidence>
<evidence type="ECO:0000313" key="18">
    <source>
        <dbReference type="EMBL" id="MDZ7542512.1"/>
    </source>
</evidence>
<dbReference type="Gene3D" id="3.40.50.300">
    <property type="entry name" value="P-loop containing nucleotide triphosphate hydrolases"/>
    <property type="match status" value="1"/>
</dbReference>
<evidence type="ECO:0000256" key="13">
    <source>
        <dbReference type="ARBA" id="ARBA00023204"/>
    </source>
</evidence>
<evidence type="ECO:0000256" key="10">
    <source>
        <dbReference type="ARBA" id="ARBA00022840"/>
    </source>
</evidence>
<dbReference type="Pfam" id="PF17755">
    <property type="entry name" value="UvrA_DNA-bind"/>
    <property type="match status" value="1"/>
</dbReference>
<dbReference type="GO" id="GO:0004518">
    <property type="term" value="F:nuclease activity"/>
    <property type="evidence" value="ECO:0007669"/>
    <property type="project" value="UniProtKB-KW"/>
</dbReference>
<keyword evidence="2" id="KW-0963">Cytoplasm</keyword>
<organism evidence="18 19">
    <name type="scientific">Clostridium perfringens</name>
    <dbReference type="NCBI Taxonomy" id="1502"/>
    <lineage>
        <taxon>Bacteria</taxon>
        <taxon>Bacillati</taxon>
        <taxon>Bacillota</taxon>
        <taxon>Clostridia</taxon>
        <taxon>Eubacteriales</taxon>
        <taxon>Clostridiaceae</taxon>
        <taxon>Clostridium</taxon>
    </lineage>
</organism>
<evidence type="ECO:0000256" key="8">
    <source>
        <dbReference type="ARBA" id="ARBA00022771"/>
    </source>
</evidence>
<evidence type="ECO:0000256" key="11">
    <source>
        <dbReference type="ARBA" id="ARBA00022881"/>
    </source>
</evidence>